<feature type="compositionally biased region" description="Polar residues" evidence="1">
    <location>
        <begin position="1"/>
        <end position="23"/>
    </location>
</feature>
<sequence length="275" mass="30789">MGCGASSENNASEAGNTSNQQETGAKDVNVPAQDFKETRTLKTANNVILESNVISSDSNLISPQESLEILIPKPTKPRNSGGKKSSIKSHERKSKELKQVQAWGKKTSTTETDFLEDLRTQRRETNPFYEQEYEISEVDETARFIDGGDSGMIIDDDSSLSEISNSDSSNQVLKIYKEGDHEESFDVSKIIDVEKFRAANFNGEKRDNANNNEVGLSLKTKLTGESQRVNRSYQDVQEDTSNDDLYNEDDRDLIKSIEKEFLITQDNFLPGQIVN</sequence>
<evidence type="ECO:0000313" key="3">
    <source>
        <dbReference type="Proteomes" id="UP001152795"/>
    </source>
</evidence>
<name>A0A7D9DRP1_PARCT</name>
<gene>
    <name evidence="2" type="ORF">PACLA_8A068924</name>
</gene>
<feature type="region of interest" description="Disordered" evidence="1">
    <location>
        <begin position="68"/>
        <end position="105"/>
    </location>
</feature>
<accession>A0A7D9DRP1</accession>
<comment type="caution">
    <text evidence="2">The sequence shown here is derived from an EMBL/GenBank/DDBJ whole genome shotgun (WGS) entry which is preliminary data.</text>
</comment>
<dbReference type="OrthoDB" id="5989104at2759"/>
<feature type="region of interest" description="Disordered" evidence="1">
    <location>
        <begin position="1"/>
        <end position="42"/>
    </location>
</feature>
<dbReference type="AlphaFoldDB" id="A0A7D9DRP1"/>
<proteinExistence type="predicted"/>
<organism evidence="2 3">
    <name type="scientific">Paramuricea clavata</name>
    <name type="common">Red gorgonian</name>
    <name type="synonym">Violescent sea-whip</name>
    <dbReference type="NCBI Taxonomy" id="317549"/>
    <lineage>
        <taxon>Eukaryota</taxon>
        <taxon>Metazoa</taxon>
        <taxon>Cnidaria</taxon>
        <taxon>Anthozoa</taxon>
        <taxon>Octocorallia</taxon>
        <taxon>Malacalcyonacea</taxon>
        <taxon>Plexauridae</taxon>
        <taxon>Paramuricea</taxon>
    </lineage>
</organism>
<keyword evidence="3" id="KW-1185">Reference proteome</keyword>
<evidence type="ECO:0000313" key="2">
    <source>
        <dbReference type="EMBL" id="CAB3991303.1"/>
    </source>
</evidence>
<dbReference type="EMBL" id="CACRXK020001824">
    <property type="protein sequence ID" value="CAB3991303.1"/>
    <property type="molecule type" value="Genomic_DNA"/>
</dbReference>
<dbReference type="Proteomes" id="UP001152795">
    <property type="component" value="Unassembled WGS sequence"/>
</dbReference>
<reference evidence="2" key="1">
    <citation type="submission" date="2020-04" db="EMBL/GenBank/DDBJ databases">
        <authorList>
            <person name="Alioto T."/>
            <person name="Alioto T."/>
            <person name="Gomez Garrido J."/>
        </authorList>
    </citation>
    <scope>NUCLEOTIDE SEQUENCE</scope>
    <source>
        <strain evidence="2">A484AB</strain>
    </source>
</reference>
<protein>
    <submittedName>
        <fullName evidence="2">Uncharacterized protein</fullName>
    </submittedName>
</protein>
<evidence type="ECO:0000256" key="1">
    <source>
        <dbReference type="SAM" id="MobiDB-lite"/>
    </source>
</evidence>